<protein>
    <submittedName>
        <fullName evidence="1">Uncharacterized protein</fullName>
    </submittedName>
</protein>
<proteinExistence type="predicted"/>
<dbReference type="VEuPathDB" id="TriTrypDB:TvY486_0902490"/>
<gene>
    <name evidence="1" type="ORF">TVY486_0902490</name>
</gene>
<accession>G0U2C4</accession>
<reference evidence="1" key="1">
    <citation type="journal article" date="2012" name="Proc. Natl. Acad. Sci. U.S.A.">
        <title>Antigenic diversity is generated by distinct evolutionary mechanisms in African trypanosome species.</title>
        <authorList>
            <person name="Jackson A.P."/>
            <person name="Berry A."/>
            <person name="Aslett M."/>
            <person name="Allison H.C."/>
            <person name="Burton P."/>
            <person name="Vavrova-Anderson J."/>
            <person name="Brown R."/>
            <person name="Browne H."/>
            <person name="Corton N."/>
            <person name="Hauser H."/>
            <person name="Gamble J."/>
            <person name="Gilderthorp R."/>
            <person name="Marcello L."/>
            <person name="McQuillan J."/>
            <person name="Otto T.D."/>
            <person name="Quail M.A."/>
            <person name="Sanders M.J."/>
            <person name="van Tonder A."/>
            <person name="Ginger M.L."/>
            <person name="Field M.C."/>
            <person name="Barry J.D."/>
            <person name="Hertz-Fowler C."/>
            <person name="Berriman M."/>
        </authorList>
    </citation>
    <scope>NUCLEOTIDE SEQUENCE</scope>
    <source>
        <strain evidence="1">Y486</strain>
    </source>
</reference>
<evidence type="ECO:0000313" key="1">
    <source>
        <dbReference type="EMBL" id="CCC50427.1"/>
    </source>
</evidence>
<sequence length="1059" mass="115602">MGSASSSPFVFRRAVVSLHYKKSPIAGTSRETAAFWRALFHTTLTVDELASFWTAEDVRLLRLYHPDRLVAVMCAAMQQLDVLIFHGVAPSAEEGPVSVRSDENKSEEPHITKIALPSVFRLAVRRGRGRELSVDFTAATNALWIIALALPCCFEDIDALRAVRHDDQLAAASGEIYVPIMSQETRALLGIEERKESRFAADFAYHFFVRGCKCVEEEQVDQCSTNQAGGANAVEHGSGALPSTEACPDLASPGWRLVEMLVKLFFVPGFTMNVSNSFHRVGGRGQIDDAALGDMVILRVVETMSTGRCRENNGVGSSFNKLPDWVHDGASAVEEERRALVLRTLLIALSAIIFVPPLRSDACHCDGCFETSRGVNETQDARVGRSQQRQREVAALMTRALLEGDGRSLSPRLCVALLHVVRCCTRRHKKVPLFSIFGGSTQHQRCTNSDLLSHALAILVASIYSETGLGRQSNDCGHGPESAGVRKANLFLEVMSAVVGSSPLLSRRPLVAWSENHSGVADGGYTIPQAASGKDGGTYVSSQYESSLLEGLVGLLEAPLDDSLRRQKESTASHAPLAMHLLLWMLQHSTRAIHMVGGRPRFLLALVHNLLVSSAAYPSGYGEGQMVLLCFLSLLQHAPFQQLLCRPIPCSGEAASSTQRADAKQFLSELCTAVPFLPAGFRVDPGTASSVGLEATNRTREEFGAVCIRTYGDILALAVCYVVSPSSPTWFQPLYRTAVEVLNAMQLCCMHGDSVHLINNVLSYNVLLELASSFNYLCSTRVLAIGKETQLACARMAALVFTIVRSGLIRGTKGATQGLMEEQHDIAAHMLWLLATRSELFRLSRLVSSRECSSNFLEEIPADDRLNCWRSSDCIPRELCYMDVNCRETAPDGSAFGNSDEVGLGVARQLTLVEDLVTSRELNILLRMANAVRGTLTSLAVRGQLSAGECPNASSKMRSERCDSVQRESNSWAGCECEDVPRSQIPFLITSAVAQWLNDDGNRSTTTGMIGGSITVRRVSVTTASRAEKWLLEQLWVQVHATNLSVPMYDYRTAVALHK</sequence>
<dbReference type="AlphaFoldDB" id="G0U2C4"/>
<organism evidence="1">
    <name type="scientific">Trypanosoma vivax (strain Y486)</name>
    <dbReference type="NCBI Taxonomy" id="1055687"/>
    <lineage>
        <taxon>Eukaryota</taxon>
        <taxon>Discoba</taxon>
        <taxon>Euglenozoa</taxon>
        <taxon>Kinetoplastea</taxon>
        <taxon>Metakinetoplastina</taxon>
        <taxon>Trypanosomatida</taxon>
        <taxon>Trypanosomatidae</taxon>
        <taxon>Trypanosoma</taxon>
        <taxon>Duttonella</taxon>
    </lineage>
</organism>
<dbReference type="EMBL" id="HE573025">
    <property type="protein sequence ID" value="CCC50427.1"/>
    <property type="molecule type" value="Genomic_DNA"/>
</dbReference>
<dbReference type="OMA" id="DFAYHFF"/>
<name>G0U2C4_TRYVY</name>